<reference evidence="3" key="1">
    <citation type="journal article" date="2014" name="Front. Microbiol.">
        <title>High frequency of phylogenetically diverse reductive dehalogenase-homologous genes in deep subseafloor sedimentary metagenomes.</title>
        <authorList>
            <person name="Kawai M."/>
            <person name="Futagami T."/>
            <person name="Toyoda A."/>
            <person name="Takaki Y."/>
            <person name="Nishi S."/>
            <person name="Hori S."/>
            <person name="Arai W."/>
            <person name="Tsubouchi T."/>
            <person name="Morono Y."/>
            <person name="Uchiyama I."/>
            <person name="Ito T."/>
            <person name="Fujiyama A."/>
            <person name="Inagaki F."/>
            <person name="Takami H."/>
        </authorList>
    </citation>
    <scope>NUCLEOTIDE SEQUENCE</scope>
    <source>
        <strain evidence="3">Expedition CK06-06</strain>
    </source>
</reference>
<sequence>AIDVDERFWDSIMNLNLKGLFFLSQAVAKVMREHGGGKIINVASGGAFKPELGVGTYSISKAGVIMATKVMAREWAEYNIRVNAIAPGSVRSRLTESMFAVAPEYEKLMVERTPLGRIAQPDEMVGAMIYLASDASSFMTGETMIVDGAVSLT</sequence>
<feature type="non-terminal residue" evidence="3">
    <location>
        <position position="1"/>
    </location>
</feature>
<evidence type="ECO:0000256" key="1">
    <source>
        <dbReference type="ARBA" id="ARBA00006484"/>
    </source>
</evidence>
<name>X0TPJ3_9ZZZZ</name>
<comment type="caution">
    <text evidence="3">The sequence shown here is derived from an EMBL/GenBank/DDBJ whole genome shotgun (WGS) entry which is preliminary data.</text>
</comment>
<dbReference type="Pfam" id="PF13561">
    <property type="entry name" value="adh_short_C2"/>
    <property type="match status" value="1"/>
</dbReference>
<dbReference type="GO" id="GO:0016616">
    <property type="term" value="F:oxidoreductase activity, acting on the CH-OH group of donors, NAD or NADP as acceptor"/>
    <property type="evidence" value="ECO:0007669"/>
    <property type="project" value="TreeGrafter"/>
</dbReference>
<dbReference type="PRINTS" id="PR00080">
    <property type="entry name" value="SDRFAMILY"/>
</dbReference>
<dbReference type="PANTHER" id="PTHR42760">
    <property type="entry name" value="SHORT-CHAIN DEHYDROGENASES/REDUCTASES FAMILY MEMBER"/>
    <property type="match status" value="1"/>
</dbReference>
<comment type="similarity">
    <text evidence="1">Belongs to the short-chain dehydrogenases/reductases (SDR) family.</text>
</comment>
<dbReference type="PANTHER" id="PTHR42760:SF115">
    <property type="entry name" value="3-OXOACYL-[ACYL-CARRIER-PROTEIN] REDUCTASE FABG"/>
    <property type="match status" value="1"/>
</dbReference>
<protein>
    <recommendedName>
        <fullName evidence="4">SDR family oxidoreductase</fullName>
    </recommendedName>
</protein>
<dbReference type="Gene3D" id="3.40.50.720">
    <property type="entry name" value="NAD(P)-binding Rossmann-like Domain"/>
    <property type="match status" value="1"/>
</dbReference>
<dbReference type="InterPro" id="IPR002347">
    <property type="entry name" value="SDR_fam"/>
</dbReference>
<evidence type="ECO:0000313" key="3">
    <source>
        <dbReference type="EMBL" id="GAF90062.1"/>
    </source>
</evidence>
<evidence type="ECO:0008006" key="4">
    <source>
        <dbReference type="Google" id="ProtNLM"/>
    </source>
</evidence>
<proteinExistence type="inferred from homology"/>
<dbReference type="AlphaFoldDB" id="X0TPJ3"/>
<dbReference type="EMBL" id="BARS01012778">
    <property type="protein sequence ID" value="GAF90062.1"/>
    <property type="molecule type" value="Genomic_DNA"/>
</dbReference>
<dbReference type="SUPFAM" id="SSF51735">
    <property type="entry name" value="NAD(P)-binding Rossmann-fold domains"/>
    <property type="match status" value="1"/>
</dbReference>
<gene>
    <name evidence="3" type="ORF">S01H1_22579</name>
</gene>
<dbReference type="PRINTS" id="PR00081">
    <property type="entry name" value="GDHRDH"/>
</dbReference>
<accession>X0TPJ3</accession>
<dbReference type="InterPro" id="IPR036291">
    <property type="entry name" value="NAD(P)-bd_dom_sf"/>
</dbReference>
<organism evidence="3">
    <name type="scientific">marine sediment metagenome</name>
    <dbReference type="NCBI Taxonomy" id="412755"/>
    <lineage>
        <taxon>unclassified sequences</taxon>
        <taxon>metagenomes</taxon>
        <taxon>ecological metagenomes</taxon>
    </lineage>
</organism>
<evidence type="ECO:0000256" key="2">
    <source>
        <dbReference type="ARBA" id="ARBA00023002"/>
    </source>
</evidence>
<keyword evidence="2" id="KW-0560">Oxidoreductase</keyword>